<reference evidence="1 2" key="1">
    <citation type="submission" date="2024-09" db="EMBL/GenBank/DDBJ databases">
        <authorList>
            <person name="Sun Q."/>
            <person name="Mori K."/>
        </authorList>
    </citation>
    <scope>NUCLEOTIDE SEQUENCE [LARGE SCALE GENOMIC DNA]</scope>
    <source>
        <strain evidence="1 2">JCM 1334</strain>
    </source>
</reference>
<evidence type="ECO:0000313" key="2">
    <source>
        <dbReference type="Proteomes" id="UP001589702"/>
    </source>
</evidence>
<evidence type="ECO:0000313" key="1">
    <source>
        <dbReference type="EMBL" id="MFB9820050.1"/>
    </source>
</evidence>
<organism evidence="1 2">
    <name type="scientific">Arthrobacter ramosus</name>
    <dbReference type="NCBI Taxonomy" id="1672"/>
    <lineage>
        <taxon>Bacteria</taxon>
        <taxon>Bacillati</taxon>
        <taxon>Actinomycetota</taxon>
        <taxon>Actinomycetes</taxon>
        <taxon>Micrococcales</taxon>
        <taxon>Micrococcaceae</taxon>
        <taxon>Arthrobacter</taxon>
    </lineage>
</organism>
<dbReference type="EMBL" id="JBHMBC010000016">
    <property type="protein sequence ID" value="MFB9820050.1"/>
    <property type="molecule type" value="Genomic_DNA"/>
</dbReference>
<name>A0ABV5XZ75_ARTRM</name>
<dbReference type="Proteomes" id="UP001589702">
    <property type="component" value="Unassembled WGS sequence"/>
</dbReference>
<accession>A0ABV5XZ75</accession>
<dbReference type="RefSeq" id="WP_234752275.1">
    <property type="nucleotide sequence ID" value="NZ_BAAAWN010000001.1"/>
</dbReference>
<proteinExistence type="predicted"/>
<keyword evidence="2" id="KW-1185">Reference proteome</keyword>
<protein>
    <submittedName>
        <fullName evidence="1">HEPN domain-containing protein</fullName>
    </submittedName>
</protein>
<sequence length="187" mass="21123">MSLESYFEERIEIGDLLGEANEYSLLNVYHSDLPKVLILSVASRFERDVTDHIETFYSEISELEPVAAFVKKKALNRQYHSLFNWDAANVNAFVGLFGPQCKAHFATQLVQHDWLNDAARDFLALGQARNVLIHLDLATQTASMTAQEVAEKYRSAVRFVEAIPFVLRLRPIPAREQGAPESLEAAQ</sequence>
<gene>
    <name evidence="1" type="ORF">ACFFP1_11120</name>
</gene>
<comment type="caution">
    <text evidence="1">The sequence shown here is derived from an EMBL/GenBank/DDBJ whole genome shotgun (WGS) entry which is preliminary data.</text>
</comment>